<dbReference type="GO" id="GO:0005886">
    <property type="term" value="C:plasma membrane"/>
    <property type="evidence" value="ECO:0007669"/>
    <property type="project" value="UniProtKB-SubCell"/>
</dbReference>
<dbReference type="OrthoDB" id="9804822at2"/>
<feature type="transmembrane region" description="Helical" evidence="7">
    <location>
        <begin position="66"/>
        <end position="84"/>
    </location>
</feature>
<evidence type="ECO:0000256" key="6">
    <source>
        <dbReference type="ARBA" id="ARBA00023136"/>
    </source>
</evidence>
<gene>
    <name evidence="8" type="ORF">TM49_11055</name>
</gene>
<keyword evidence="9" id="KW-1185">Reference proteome</keyword>
<dbReference type="PANTHER" id="PTHR30086:SF14">
    <property type="entry name" value="HOMOSERINE_HOMOSERINE LACTONE EFFLUX PROTEIN"/>
    <property type="match status" value="1"/>
</dbReference>
<name>A0A0D5LQ69_MAREN</name>
<comment type="subcellular location">
    <subcellularLocation>
        <location evidence="1">Cell membrane</location>
        <topology evidence="1">Multi-pass membrane protein</topology>
    </subcellularLocation>
</comment>
<organism evidence="8 9">
    <name type="scientific">Martelella endophytica</name>
    <dbReference type="NCBI Taxonomy" id="1486262"/>
    <lineage>
        <taxon>Bacteria</taxon>
        <taxon>Pseudomonadati</taxon>
        <taxon>Pseudomonadota</taxon>
        <taxon>Alphaproteobacteria</taxon>
        <taxon>Hyphomicrobiales</taxon>
        <taxon>Aurantimonadaceae</taxon>
        <taxon>Martelella</taxon>
    </lineage>
</organism>
<keyword evidence="3" id="KW-1003">Cell membrane</keyword>
<evidence type="ECO:0000256" key="5">
    <source>
        <dbReference type="ARBA" id="ARBA00022989"/>
    </source>
</evidence>
<dbReference type="AlphaFoldDB" id="A0A0D5LQ69"/>
<proteinExistence type="inferred from homology"/>
<feature type="transmembrane region" description="Helical" evidence="7">
    <location>
        <begin position="6"/>
        <end position="25"/>
    </location>
</feature>
<dbReference type="RefSeq" id="WP_045681273.1">
    <property type="nucleotide sequence ID" value="NZ_CP010803.1"/>
</dbReference>
<evidence type="ECO:0000313" key="8">
    <source>
        <dbReference type="EMBL" id="AJY46090.1"/>
    </source>
</evidence>
<evidence type="ECO:0000256" key="1">
    <source>
        <dbReference type="ARBA" id="ARBA00004651"/>
    </source>
</evidence>
<dbReference type="EMBL" id="CP010803">
    <property type="protein sequence ID" value="AJY46090.1"/>
    <property type="molecule type" value="Genomic_DNA"/>
</dbReference>
<feature type="transmembrane region" description="Helical" evidence="7">
    <location>
        <begin position="105"/>
        <end position="130"/>
    </location>
</feature>
<evidence type="ECO:0000256" key="3">
    <source>
        <dbReference type="ARBA" id="ARBA00022475"/>
    </source>
</evidence>
<dbReference type="KEGG" id="mey:TM49_11055"/>
<dbReference type="Proteomes" id="UP000032611">
    <property type="component" value="Chromosome"/>
</dbReference>
<feature type="transmembrane region" description="Helical" evidence="7">
    <location>
        <begin position="37"/>
        <end position="60"/>
    </location>
</feature>
<dbReference type="PATRIC" id="fig|1486262.3.peg.2291"/>
<keyword evidence="5 7" id="KW-1133">Transmembrane helix</keyword>
<dbReference type="InterPro" id="IPR001123">
    <property type="entry name" value="LeuE-type"/>
</dbReference>
<evidence type="ECO:0000256" key="2">
    <source>
        <dbReference type="ARBA" id="ARBA00007928"/>
    </source>
</evidence>
<evidence type="ECO:0000313" key="9">
    <source>
        <dbReference type="Proteomes" id="UP000032611"/>
    </source>
</evidence>
<evidence type="ECO:0000256" key="4">
    <source>
        <dbReference type="ARBA" id="ARBA00022692"/>
    </source>
</evidence>
<evidence type="ECO:0000256" key="7">
    <source>
        <dbReference type="SAM" id="Phobius"/>
    </source>
</evidence>
<keyword evidence="4 7" id="KW-0812">Transmembrane</keyword>
<dbReference type="GO" id="GO:0042970">
    <property type="term" value="F:homoserine transmembrane transporter activity"/>
    <property type="evidence" value="ECO:0007669"/>
    <property type="project" value="TreeGrafter"/>
</dbReference>
<reference evidence="8 9" key="1">
    <citation type="journal article" date="2015" name="Genome Announc.">
        <title>Complete genome sequence of Martelella endophytica YC6887, which has antifungal activity associated with a halophyte.</title>
        <authorList>
            <person name="Khan A."/>
            <person name="Khan H."/>
            <person name="Chung E.J."/>
            <person name="Hossain M.T."/>
            <person name="Chung Y.R."/>
        </authorList>
    </citation>
    <scope>NUCLEOTIDE SEQUENCE [LARGE SCALE GENOMIC DNA]</scope>
    <source>
        <strain evidence="8">YC6887</strain>
    </source>
</reference>
<accession>A0A0D5LQ69</accession>
<dbReference type="STRING" id="1486262.TM49_11055"/>
<dbReference type="PANTHER" id="PTHR30086">
    <property type="entry name" value="ARGININE EXPORTER PROTEIN ARGO"/>
    <property type="match status" value="1"/>
</dbReference>
<comment type="similarity">
    <text evidence="2">Belongs to the Rht family.</text>
</comment>
<dbReference type="Pfam" id="PF01810">
    <property type="entry name" value="LysE"/>
    <property type="match status" value="1"/>
</dbReference>
<dbReference type="HOGENOM" id="CLU_079569_3_1_5"/>
<keyword evidence="6 7" id="KW-0472">Membrane</keyword>
<dbReference type="PIRSF" id="PIRSF006324">
    <property type="entry name" value="LeuE"/>
    <property type="match status" value="1"/>
</dbReference>
<feature type="transmembrane region" description="Helical" evidence="7">
    <location>
        <begin position="142"/>
        <end position="163"/>
    </location>
</feature>
<protein>
    <submittedName>
        <fullName evidence="8">LysE family transporter</fullName>
    </submittedName>
</protein>
<sequence>MSIEFLITALIVVLAPGTGVVYTLATGLSQGRLASVAAAFGCTLGIIPAILASVFGLAALFHTSALLFQTVKFAGVAYLLYLAWQTLRDRGTMRVSGEGAPRRSLFAIARNGFLINILNPKLSVFFLAFLPQFVSPTAAAPVLQMLMLSAVFMAMTFAVFVLYGQFSGLMRDRVLSSVRAMAWMRRSVAAAFAGFGLKLALTRQ</sequence>